<dbReference type="eggNOG" id="COG0583">
    <property type="taxonomic scope" value="Bacteria"/>
</dbReference>
<reference evidence="2 3" key="1">
    <citation type="journal article" date="2013" name="Genome Announc.">
        <title>Draft Genome of the Nitrogen-Fixing Bacterium Pseudomonas stutzeri Strain KOS6 Isolated from Industrial Hydrocarbon Sludge.</title>
        <authorList>
            <person name="Grigoryeva T.V."/>
            <person name="Laikov A.V."/>
            <person name="Naumova R.P."/>
            <person name="Manolov A.I."/>
            <person name="Larin A.K."/>
            <person name="Karpova I.Y."/>
            <person name="Semashko T.A."/>
            <person name="Alexeev D.G."/>
            <person name="Kostryukova E.S."/>
            <person name="Muller R."/>
            <person name="Govorun V.M."/>
        </authorList>
    </citation>
    <scope>NUCLEOTIDE SEQUENCE [LARGE SCALE GENOMIC DNA]</scope>
    <source>
        <strain evidence="2 3">KOS6</strain>
    </source>
</reference>
<dbReference type="InterPro" id="IPR005119">
    <property type="entry name" value="LysR_subst-bd"/>
</dbReference>
<dbReference type="HOGENOM" id="CLU_1794836_0_0_6"/>
<evidence type="ECO:0000313" key="3">
    <source>
        <dbReference type="Proteomes" id="UP000026923"/>
    </source>
</evidence>
<dbReference type="AlphaFoldDB" id="A0A061JSF5"/>
<protein>
    <recommendedName>
        <fullName evidence="1">LysR substrate-binding domain-containing protein</fullName>
    </recommendedName>
</protein>
<dbReference type="SUPFAM" id="SSF53850">
    <property type="entry name" value="Periplasmic binding protein-like II"/>
    <property type="match status" value="1"/>
</dbReference>
<dbReference type="Pfam" id="PF03466">
    <property type="entry name" value="LysR_substrate"/>
    <property type="match status" value="1"/>
</dbReference>
<comment type="caution">
    <text evidence="2">The sequence shown here is derived from an EMBL/GenBank/DDBJ whole genome shotgun (WGS) entry which is preliminary data.</text>
</comment>
<evidence type="ECO:0000259" key="1">
    <source>
        <dbReference type="Pfam" id="PF03466"/>
    </source>
</evidence>
<dbReference type="EMBL" id="AMCZ02000012">
    <property type="protein sequence ID" value="EWC41270.1"/>
    <property type="molecule type" value="Genomic_DNA"/>
</dbReference>
<dbReference type="Gene3D" id="3.40.190.10">
    <property type="entry name" value="Periplasmic binding protein-like II"/>
    <property type="match status" value="1"/>
</dbReference>
<gene>
    <name evidence="2" type="ORF">B597_010850</name>
</gene>
<feature type="domain" description="LysR substrate-binding" evidence="1">
    <location>
        <begin position="20"/>
        <end position="77"/>
    </location>
</feature>
<accession>A0A061JSF5</accession>
<proteinExistence type="predicted"/>
<sequence>MPRIFTALQQARDSVRAAANGFHGQQRIALSDGITPSRLPTLLALCRQEEPEVELRLFEVPLSQQIKGLHDDLYDLGPSLVKWVTASWLRCFGATPSWSRCRHGIRCSSTNVSHWTRCCVIRWCRVTHMHAGVMHVRSNECCGG</sequence>
<dbReference type="Proteomes" id="UP000026923">
    <property type="component" value="Unassembled WGS sequence"/>
</dbReference>
<name>A0A061JSF5_STUST</name>
<evidence type="ECO:0000313" key="2">
    <source>
        <dbReference type="EMBL" id="EWC41270.1"/>
    </source>
</evidence>
<organism evidence="2 3">
    <name type="scientific">Stutzerimonas stutzeri KOS6</name>
    <dbReference type="NCBI Taxonomy" id="1218352"/>
    <lineage>
        <taxon>Bacteria</taxon>
        <taxon>Pseudomonadati</taxon>
        <taxon>Pseudomonadota</taxon>
        <taxon>Gammaproteobacteria</taxon>
        <taxon>Pseudomonadales</taxon>
        <taxon>Pseudomonadaceae</taxon>
        <taxon>Stutzerimonas</taxon>
    </lineage>
</organism>